<comment type="caution">
    <text evidence="2">The sequence shown here is derived from an EMBL/GenBank/DDBJ whole genome shotgun (WGS) entry which is preliminary data.</text>
</comment>
<organism evidence="2">
    <name type="scientific">Tanacetum cinerariifolium</name>
    <name type="common">Dalmatian daisy</name>
    <name type="synonym">Chrysanthemum cinerariifolium</name>
    <dbReference type="NCBI Taxonomy" id="118510"/>
    <lineage>
        <taxon>Eukaryota</taxon>
        <taxon>Viridiplantae</taxon>
        <taxon>Streptophyta</taxon>
        <taxon>Embryophyta</taxon>
        <taxon>Tracheophyta</taxon>
        <taxon>Spermatophyta</taxon>
        <taxon>Magnoliopsida</taxon>
        <taxon>eudicotyledons</taxon>
        <taxon>Gunneridae</taxon>
        <taxon>Pentapetalae</taxon>
        <taxon>asterids</taxon>
        <taxon>campanulids</taxon>
        <taxon>Asterales</taxon>
        <taxon>Asteraceae</taxon>
        <taxon>Asteroideae</taxon>
        <taxon>Anthemideae</taxon>
        <taxon>Anthemidinae</taxon>
        <taxon>Tanacetum</taxon>
    </lineage>
</organism>
<dbReference type="AlphaFoldDB" id="A0A699UKD2"/>
<dbReference type="EMBL" id="BKCJ011342009">
    <property type="protein sequence ID" value="GFD23050.1"/>
    <property type="molecule type" value="Genomic_DNA"/>
</dbReference>
<protein>
    <submittedName>
        <fullName evidence="2">Uncharacterized protein</fullName>
    </submittedName>
</protein>
<reference evidence="2" key="1">
    <citation type="journal article" date="2019" name="Sci. Rep.">
        <title>Draft genome of Tanacetum cinerariifolium, the natural source of mosquito coil.</title>
        <authorList>
            <person name="Yamashiro T."/>
            <person name="Shiraishi A."/>
            <person name="Satake H."/>
            <person name="Nakayama K."/>
        </authorList>
    </citation>
    <scope>NUCLEOTIDE SEQUENCE</scope>
</reference>
<feature type="non-terminal residue" evidence="2">
    <location>
        <position position="1"/>
    </location>
</feature>
<sequence>VYGNQTNGIAGSKENLVAGQDDKQKELEQEYILIPICITDPLISQCTKDSVVDAGKKAPEVDESEASDNVGKNDQVPSSGVESLFQQERQTENINSTNNVNNVSSPVNTVGPLFVNATSQTPIMLLDLLQELMHLRNILLNDFLFSKMHFLF</sequence>
<feature type="region of interest" description="Disordered" evidence="1">
    <location>
        <begin position="54"/>
        <end position="100"/>
    </location>
</feature>
<name>A0A699UKD2_TANCI</name>
<gene>
    <name evidence="2" type="ORF">Tci_895019</name>
</gene>
<evidence type="ECO:0000256" key="1">
    <source>
        <dbReference type="SAM" id="MobiDB-lite"/>
    </source>
</evidence>
<proteinExistence type="predicted"/>
<evidence type="ECO:0000313" key="2">
    <source>
        <dbReference type="EMBL" id="GFD23050.1"/>
    </source>
</evidence>
<feature type="compositionally biased region" description="Polar residues" evidence="1">
    <location>
        <begin position="70"/>
        <end position="88"/>
    </location>
</feature>
<accession>A0A699UKD2</accession>
<feature type="non-terminal residue" evidence="2">
    <location>
        <position position="152"/>
    </location>
</feature>